<dbReference type="AlphaFoldDB" id="A0A022RK35"/>
<sequence length="76" mass="8690">MIFNYGSCGRNLINHGDDQLRQYSSTRRYNQTKRRRLVYRPSPILVPAESIFRCAGVASTTSPPFSPPSRRRPPPP</sequence>
<dbReference type="EMBL" id="KI630427">
    <property type="protein sequence ID" value="EYU40108.1"/>
    <property type="molecule type" value="Genomic_DNA"/>
</dbReference>
<evidence type="ECO:0000313" key="2">
    <source>
        <dbReference type="Proteomes" id="UP000030748"/>
    </source>
</evidence>
<dbReference type="Proteomes" id="UP000030748">
    <property type="component" value="Unassembled WGS sequence"/>
</dbReference>
<reference evidence="1 2" key="1">
    <citation type="journal article" date="2013" name="Proc. Natl. Acad. Sci. U.S.A.">
        <title>Fine-scale variation in meiotic recombination in Mimulus inferred from population shotgun sequencing.</title>
        <authorList>
            <person name="Hellsten U."/>
            <person name="Wright K.M."/>
            <person name="Jenkins J."/>
            <person name="Shu S."/>
            <person name="Yuan Y."/>
            <person name="Wessler S.R."/>
            <person name="Schmutz J."/>
            <person name="Willis J.H."/>
            <person name="Rokhsar D.S."/>
        </authorList>
    </citation>
    <scope>NUCLEOTIDE SEQUENCE [LARGE SCALE GENOMIC DNA]</scope>
    <source>
        <strain evidence="2">cv. DUN x IM62</strain>
    </source>
</reference>
<protein>
    <submittedName>
        <fullName evidence="1">Uncharacterized protein</fullName>
    </submittedName>
</protein>
<proteinExistence type="predicted"/>
<accession>A0A022RK35</accession>
<name>A0A022RK35_ERYGU</name>
<gene>
    <name evidence="1" type="ORF">MIMGU_mgv1a017409mg</name>
</gene>
<evidence type="ECO:0000313" key="1">
    <source>
        <dbReference type="EMBL" id="EYU40108.1"/>
    </source>
</evidence>
<organism evidence="1 2">
    <name type="scientific">Erythranthe guttata</name>
    <name type="common">Yellow monkey flower</name>
    <name type="synonym">Mimulus guttatus</name>
    <dbReference type="NCBI Taxonomy" id="4155"/>
    <lineage>
        <taxon>Eukaryota</taxon>
        <taxon>Viridiplantae</taxon>
        <taxon>Streptophyta</taxon>
        <taxon>Embryophyta</taxon>
        <taxon>Tracheophyta</taxon>
        <taxon>Spermatophyta</taxon>
        <taxon>Magnoliopsida</taxon>
        <taxon>eudicotyledons</taxon>
        <taxon>Gunneridae</taxon>
        <taxon>Pentapetalae</taxon>
        <taxon>asterids</taxon>
        <taxon>lamiids</taxon>
        <taxon>Lamiales</taxon>
        <taxon>Phrymaceae</taxon>
        <taxon>Erythranthe</taxon>
    </lineage>
</organism>
<keyword evidence="2" id="KW-1185">Reference proteome</keyword>